<dbReference type="InterPro" id="IPR029052">
    <property type="entry name" value="Metallo-depent_PP-like"/>
</dbReference>
<reference evidence="3 4" key="1">
    <citation type="journal article" date="2010" name="Proc. Natl. Acad. Sci. U.S.A.">
        <title>Insights into evolution of multicellular fungi from the assembled chromosomes of the mushroom Coprinopsis cinerea (Coprinus cinereus).</title>
        <authorList>
            <person name="Stajich J.E."/>
            <person name="Wilke S.K."/>
            <person name="Ahren D."/>
            <person name="Au C.H."/>
            <person name="Birren B.W."/>
            <person name="Borodovsky M."/>
            <person name="Burns C."/>
            <person name="Canback B."/>
            <person name="Casselton L.A."/>
            <person name="Cheng C.K."/>
            <person name="Deng J."/>
            <person name="Dietrich F.S."/>
            <person name="Fargo D.C."/>
            <person name="Farman M.L."/>
            <person name="Gathman A.C."/>
            <person name="Goldberg J."/>
            <person name="Guigo R."/>
            <person name="Hoegger P.J."/>
            <person name="Hooker J.B."/>
            <person name="Huggins A."/>
            <person name="James T.Y."/>
            <person name="Kamada T."/>
            <person name="Kilaru S."/>
            <person name="Kodira C."/>
            <person name="Kues U."/>
            <person name="Kupfer D."/>
            <person name="Kwan H.S."/>
            <person name="Lomsadze A."/>
            <person name="Li W."/>
            <person name="Lilly W.W."/>
            <person name="Ma L.J."/>
            <person name="Mackey A.J."/>
            <person name="Manning G."/>
            <person name="Martin F."/>
            <person name="Muraguchi H."/>
            <person name="Natvig D.O."/>
            <person name="Palmerini H."/>
            <person name="Ramesh M.A."/>
            <person name="Rehmeyer C.J."/>
            <person name="Roe B.A."/>
            <person name="Shenoy N."/>
            <person name="Stanke M."/>
            <person name="Ter-Hovhannisyan V."/>
            <person name="Tunlid A."/>
            <person name="Velagapudi R."/>
            <person name="Vision T.J."/>
            <person name="Zeng Q."/>
            <person name="Zolan M.E."/>
            <person name="Pukkila P.J."/>
        </authorList>
    </citation>
    <scope>NUCLEOTIDE SEQUENCE [LARGE SCALE GENOMIC DNA]</scope>
    <source>
        <strain evidence="4">Okayama-7 / 130 / ATCC MYA-4618 / FGSC 9003</strain>
    </source>
</reference>
<dbReference type="GO" id="GO:0016787">
    <property type="term" value="F:hydrolase activity"/>
    <property type="evidence" value="ECO:0007669"/>
    <property type="project" value="InterPro"/>
</dbReference>
<feature type="region of interest" description="Disordered" evidence="1">
    <location>
        <begin position="317"/>
        <end position="337"/>
    </location>
</feature>
<dbReference type="GeneID" id="6015336"/>
<feature type="domain" description="Calcineurin-like phosphoesterase" evidence="2">
    <location>
        <begin position="98"/>
        <end position="196"/>
    </location>
</feature>
<feature type="compositionally biased region" description="Pro residues" evidence="1">
    <location>
        <begin position="322"/>
        <end position="333"/>
    </location>
</feature>
<dbReference type="Proteomes" id="UP000001861">
    <property type="component" value="Unassembled WGS sequence"/>
</dbReference>
<dbReference type="Pfam" id="PF00149">
    <property type="entry name" value="Metallophos"/>
    <property type="match status" value="1"/>
</dbReference>
<dbReference type="eggNOG" id="KOG0374">
    <property type="taxonomic scope" value="Eukaryota"/>
</dbReference>
<dbReference type="KEGG" id="cci:CC1G_11185"/>
<comment type="caution">
    <text evidence="3">The sequence shown here is derived from an EMBL/GenBank/DDBJ whole genome shotgun (WGS) entry which is preliminary data.</text>
</comment>
<evidence type="ECO:0000313" key="4">
    <source>
        <dbReference type="Proteomes" id="UP000001861"/>
    </source>
</evidence>
<dbReference type="PANTHER" id="PTHR46546">
    <property type="entry name" value="SHEWANELLA-LIKE PROTEIN PHOSPHATASE 1"/>
    <property type="match status" value="1"/>
</dbReference>
<evidence type="ECO:0000313" key="3">
    <source>
        <dbReference type="EMBL" id="EAU83101.1"/>
    </source>
</evidence>
<dbReference type="STRING" id="240176.A8P4F6"/>
<dbReference type="VEuPathDB" id="FungiDB:CC1G_11185"/>
<proteinExistence type="predicted"/>
<dbReference type="InParanoid" id="A8P4F6"/>
<dbReference type="AlphaFoldDB" id="A8P4F6"/>
<evidence type="ECO:0000256" key="1">
    <source>
        <dbReference type="SAM" id="MobiDB-lite"/>
    </source>
</evidence>
<dbReference type="Gene3D" id="3.60.21.10">
    <property type="match status" value="1"/>
</dbReference>
<name>A8P4F6_COPC7</name>
<evidence type="ECO:0000259" key="2">
    <source>
        <dbReference type="Pfam" id="PF00149"/>
    </source>
</evidence>
<gene>
    <name evidence="3" type="ORF">CC1G_11185</name>
</gene>
<dbReference type="RefSeq" id="XP_001838742.1">
    <property type="nucleotide sequence ID" value="XM_001838690.1"/>
</dbReference>
<dbReference type="EMBL" id="AACS02000004">
    <property type="protein sequence ID" value="EAU83101.1"/>
    <property type="molecule type" value="Genomic_DNA"/>
</dbReference>
<dbReference type="SUPFAM" id="SSF56300">
    <property type="entry name" value="Metallo-dependent phosphatases"/>
    <property type="match status" value="1"/>
</dbReference>
<protein>
    <recommendedName>
        <fullName evidence="2">Calcineurin-like phosphoesterase domain-containing protein</fullName>
    </recommendedName>
</protein>
<sequence length="469" mass="52313">MPIRTKPLIFGLATVLIFAFLVHTLKAHFLVFLSSTGQLGFVQELLRAKSSSWFVGVGSASGPSGTSTTSSRAHENAGSTLEDLIRQYKGDRTPFTRRIVAVGDLHGDLPNARKVLKFSGVVDEEYNWSGEVDYFVQTGDIIDRGDDTIPLFFWMDRLREQANQVGGTVLSHLGNHEWMNMIGDWRYVYPTEIKTFGSVAARQRMLSTGRIGRSWAANYTTASRLPLHPSLGPPNTPYPPPNSPHEVHFEKEGALDEVLDDLHEQEHHLELFYDDKRDPLSHAAISFVHGGLSPTYEELTPFPSKINELSTSLMRKLQRRAQPPPHPPNPYPGLPASTTKEEARLYDSNGPLWYRGWAMGDDETVCSQVDGVLARTGTRRMIMGHTPDFHNIVSRCNGKIIIIDTGISHAYGGVLSALSIHYELHPVGDDGDERWVEKEVVEALYADKREVLDSAVREVVGDFGVGEWK</sequence>
<dbReference type="OrthoDB" id="5976022at2759"/>
<keyword evidence="4" id="KW-1185">Reference proteome</keyword>
<organism evidence="3 4">
    <name type="scientific">Coprinopsis cinerea (strain Okayama-7 / 130 / ATCC MYA-4618 / FGSC 9003)</name>
    <name type="common">Inky cap fungus</name>
    <name type="synonym">Hormographiella aspergillata</name>
    <dbReference type="NCBI Taxonomy" id="240176"/>
    <lineage>
        <taxon>Eukaryota</taxon>
        <taxon>Fungi</taxon>
        <taxon>Dikarya</taxon>
        <taxon>Basidiomycota</taxon>
        <taxon>Agaricomycotina</taxon>
        <taxon>Agaricomycetes</taxon>
        <taxon>Agaricomycetidae</taxon>
        <taxon>Agaricales</taxon>
        <taxon>Agaricineae</taxon>
        <taxon>Psathyrellaceae</taxon>
        <taxon>Coprinopsis</taxon>
    </lineage>
</organism>
<dbReference type="FunCoup" id="A8P4F6">
    <property type="interactions" value="4"/>
</dbReference>
<accession>A8P4F6</accession>
<dbReference type="OMA" id="NEVLWFM"/>
<dbReference type="PANTHER" id="PTHR46546:SF4">
    <property type="entry name" value="SHEWANELLA-LIKE PROTEIN PHOSPHATASE 1"/>
    <property type="match status" value="1"/>
</dbReference>
<dbReference type="InterPro" id="IPR004843">
    <property type="entry name" value="Calcineurin-like_PHP"/>
</dbReference>